<feature type="binding site" evidence="9">
    <location>
        <position position="43"/>
    </location>
    <ligand>
        <name>a divalent metal cation</name>
        <dbReference type="ChEBI" id="CHEBI:60240"/>
    </ligand>
</feature>
<comment type="function">
    <text evidence="9">Involved in the biosynthesis of isopentenyl diphosphate (IPP) and dimethylallyl diphosphate (DMAPP), two major building blocks of isoprenoid compounds. Catalyzes the conversion of 4-diphosphocytidyl-2-C-methyl-D-erythritol 2-phosphate (CDP-ME2P) to 2-C-methyl-D-erythritol 2,4-cyclodiphosphate (ME-CPP) with a corresponding release of cytidine 5-monophosphate (CMP).</text>
</comment>
<evidence type="ECO:0000256" key="4">
    <source>
        <dbReference type="ARBA" id="ARBA00011233"/>
    </source>
</evidence>
<name>A0A1V4B320_9PAST</name>
<keyword evidence="7 9" id="KW-0414">Isoprene biosynthesis</keyword>
<feature type="binding site" evidence="9">
    <location>
        <position position="143"/>
    </location>
    <ligand>
        <name>4-CDP-2-C-methyl-D-erythritol 2-phosphate</name>
        <dbReference type="ChEBI" id="CHEBI:57919"/>
    </ligand>
</feature>
<evidence type="ECO:0000259" key="11">
    <source>
        <dbReference type="Pfam" id="PF02542"/>
    </source>
</evidence>
<proteinExistence type="inferred from homology"/>
<dbReference type="InterPro" id="IPR003526">
    <property type="entry name" value="MECDP_synthase"/>
</dbReference>
<dbReference type="Pfam" id="PF02542">
    <property type="entry name" value="YgbB"/>
    <property type="match status" value="1"/>
</dbReference>
<keyword evidence="14" id="KW-1185">Reference proteome</keyword>
<evidence type="ECO:0000313" key="15">
    <source>
        <dbReference type="Proteomes" id="UP000254496"/>
    </source>
</evidence>
<comment type="catalytic activity">
    <reaction evidence="1 9 10">
        <text>4-CDP-2-C-methyl-D-erythritol 2-phosphate = 2-C-methyl-D-erythritol 2,4-cyclic diphosphate + CMP</text>
        <dbReference type="Rhea" id="RHEA:23864"/>
        <dbReference type="ChEBI" id="CHEBI:57919"/>
        <dbReference type="ChEBI" id="CHEBI:58483"/>
        <dbReference type="ChEBI" id="CHEBI:60377"/>
        <dbReference type="EC" id="4.6.1.12"/>
    </reaction>
</comment>
<evidence type="ECO:0000256" key="10">
    <source>
        <dbReference type="RuleBase" id="RU004395"/>
    </source>
</evidence>
<feature type="domain" description="2-C-methyl-D-erythritol 2,4-cyclodiphosphate synthase" evidence="11">
    <location>
        <begin position="2"/>
        <end position="155"/>
    </location>
</feature>
<feature type="binding site" evidence="9">
    <location>
        <begin position="57"/>
        <end position="59"/>
    </location>
    <ligand>
        <name>4-CDP-2-C-methyl-D-erythritol 2-phosphate</name>
        <dbReference type="ChEBI" id="CHEBI:57919"/>
    </ligand>
</feature>
<dbReference type="CDD" id="cd00554">
    <property type="entry name" value="MECDP_synthase"/>
    <property type="match status" value="1"/>
</dbReference>
<evidence type="ECO:0000256" key="3">
    <source>
        <dbReference type="ARBA" id="ARBA00008480"/>
    </source>
</evidence>
<feature type="binding site" evidence="9">
    <location>
        <begin position="35"/>
        <end position="36"/>
    </location>
    <ligand>
        <name>4-CDP-2-C-methyl-D-erythritol 2-phosphate</name>
        <dbReference type="ChEBI" id="CHEBI:57919"/>
    </ligand>
</feature>
<dbReference type="Gene3D" id="3.30.1330.50">
    <property type="entry name" value="2-C-methyl-D-erythritol 2,4-cyclodiphosphate synthase"/>
    <property type="match status" value="1"/>
</dbReference>
<feature type="site" description="Transition state stabilizer" evidence="9">
    <location>
        <position position="134"/>
    </location>
</feature>
<dbReference type="GO" id="GO:0019288">
    <property type="term" value="P:isopentenyl diphosphate biosynthetic process, methylerythritol 4-phosphate pathway"/>
    <property type="evidence" value="ECO:0007669"/>
    <property type="project" value="UniProtKB-UniRule"/>
</dbReference>
<dbReference type="SUPFAM" id="SSF69765">
    <property type="entry name" value="IpsF-like"/>
    <property type="match status" value="1"/>
</dbReference>
<comment type="caution">
    <text evidence="9">Lacks conserved residue(s) required for the propagation of feature annotation.</text>
</comment>
<evidence type="ECO:0000256" key="6">
    <source>
        <dbReference type="ARBA" id="ARBA00022723"/>
    </source>
</evidence>
<dbReference type="PANTHER" id="PTHR43181">
    <property type="entry name" value="2-C-METHYL-D-ERYTHRITOL 2,4-CYCLODIPHOSPHATE SYNTHASE, CHLOROPLASTIC"/>
    <property type="match status" value="1"/>
</dbReference>
<evidence type="ECO:0000256" key="8">
    <source>
        <dbReference type="ARBA" id="ARBA00023239"/>
    </source>
</evidence>
<dbReference type="NCBIfam" id="TIGR00151">
    <property type="entry name" value="ispF"/>
    <property type="match status" value="1"/>
</dbReference>
<dbReference type="EMBL" id="UGHJ01000001">
    <property type="protein sequence ID" value="STO67742.1"/>
    <property type="molecule type" value="Genomic_DNA"/>
</dbReference>
<comment type="subunit">
    <text evidence="4 9">Homotrimer.</text>
</comment>
<evidence type="ECO:0000256" key="5">
    <source>
        <dbReference type="ARBA" id="ARBA00012579"/>
    </source>
</evidence>
<gene>
    <name evidence="9 12" type="primary">ispF</name>
    <name evidence="12" type="ORF">NCTC1659_00326</name>
    <name evidence="13" type="ORF">NCTC8540_00211</name>
</gene>
<dbReference type="HAMAP" id="MF_00107">
    <property type="entry name" value="IspF"/>
    <property type="match status" value="1"/>
</dbReference>
<dbReference type="GO" id="GO:0008685">
    <property type="term" value="F:2-C-methyl-D-erythritol 2,4-cyclodiphosphate synthase activity"/>
    <property type="evidence" value="ECO:0007669"/>
    <property type="project" value="UniProtKB-UniRule"/>
</dbReference>
<evidence type="ECO:0000313" key="12">
    <source>
        <dbReference type="EMBL" id="STO59101.1"/>
    </source>
</evidence>
<dbReference type="STRING" id="733.B0186_02150"/>
<feature type="binding site" evidence="9">
    <location>
        <position position="11"/>
    </location>
    <ligand>
        <name>a divalent metal cation</name>
        <dbReference type="ChEBI" id="CHEBI:60240"/>
    </ligand>
</feature>
<dbReference type="Proteomes" id="UP000254329">
    <property type="component" value="Unassembled WGS sequence"/>
</dbReference>
<dbReference type="Proteomes" id="UP000254496">
    <property type="component" value="Unassembled WGS sequence"/>
</dbReference>
<accession>A0A1V4B320</accession>
<dbReference type="AlphaFoldDB" id="A0A1V4B320"/>
<evidence type="ECO:0000256" key="1">
    <source>
        <dbReference type="ARBA" id="ARBA00000200"/>
    </source>
</evidence>
<feature type="site" description="Transition state stabilizer" evidence="9">
    <location>
        <position position="35"/>
    </location>
</feature>
<feature type="binding site" evidence="9">
    <location>
        <begin position="9"/>
        <end position="11"/>
    </location>
    <ligand>
        <name>4-CDP-2-C-methyl-D-erythritol 2-phosphate</name>
        <dbReference type="ChEBI" id="CHEBI:57919"/>
    </ligand>
</feature>
<evidence type="ECO:0000256" key="7">
    <source>
        <dbReference type="ARBA" id="ARBA00023229"/>
    </source>
</evidence>
<dbReference type="InterPro" id="IPR036571">
    <property type="entry name" value="MECDP_synthase_sf"/>
</dbReference>
<feature type="binding site" evidence="9">
    <location>
        <begin position="133"/>
        <end position="136"/>
    </location>
    <ligand>
        <name>4-CDP-2-C-methyl-D-erythritol 2-phosphate</name>
        <dbReference type="ChEBI" id="CHEBI:57919"/>
    </ligand>
</feature>
<comment type="similarity">
    <text evidence="3 9 10">Belongs to the IspF family.</text>
</comment>
<organism evidence="12 14">
    <name type="scientific">Canicola haemoglobinophilus</name>
    <dbReference type="NCBI Taxonomy" id="733"/>
    <lineage>
        <taxon>Bacteria</taxon>
        <taxon>Pseudomonadati</taxon>
        <taxon>Pseudomonadota</taxon>
        <taxon>Gammaproteobacteria</taxon>
        <taxon>Pasteurellales</taxon>
        <taxon>Pasteurellaceae</taxon>
        <taxon>Canicola</taxon>
    </lineage>
</organism>
<dbReference type="GO" id="GO:0046872">
    <property type="term" value="F:metal ion binding"/>
    <property type="evidence" value="ECO:0007669"/>
    <property type="project" value="UniProtKB-KW"/>
</dbReference>
<dbReference type="PROSITE" id="PS01350">
    <property type="entry name" value="ISPF"/>
    <property type="match status" value="1"/>
</dbReference>
<evidence type="ECO:0000313" key="13">
    <source>
        <dbReference type="EMBL" id="STO67742.1"/>
    </source>
</evidence>
<dbReference type="PANTHER" id="PTHR43181:SF1">
    <property type="entry name" value="2-C-METHYL-D-ERYTHRITOL 2,4-CYCLODIPHOSPHATE SYNTHASE, CHLOROPLASTIC"/>
    <property type="match status" value="1"/>
</dbReference>
<dbReference type="InterPro" id="IPR020555">
    <property type="entry name" value="MECDP_synthase_CS"/>
</dbReference>
<dbReference type="RefSeq" id="WP_078217758.1">
    <property type="nucleotide sequence ID" value="NZ_MUXZ01000006.1"/>
</dbReference>
<evidence type="ECO:0000256" key="9">
    <source>
        <dbReference type="HAMAP-Rule" id="MF_00107"/>
    </source>
</evidence>
<evidence type="ECO:0000256" key="2">
    <source>
        <dbReference type="ARBA" id="ARBA00004709"/>
    </source>
</evidence>
<reference evidence="14 15" key="1">
    <citation type="submission" date="2018-06" db="EMBL/GenBank/DDBJ databases">
        <authorList>
            <consortium name="Pathogen Informatics"/>
            <person name="Doyle S."/>
        </authorList>
    </citation>
    <scope>NUCLEOTIDE SEQUENCE [LARGE SCALE GENOMIC DNA]</scope>
    <source>
        <strain evidence="12 14">NCTC1659</strain>
        <strain evidence="13 15">NCTC8540</strain>
    </source>
</reference>
<dbReference type="EMBL" id="UGHF01000001">
    <property type="protein sequence ID" value="STO59101.1"/>
    <property type="molecule type" value="Genomic_DNA"/>
</dbReference>
<feature type="binding site" evidence="9">
    <location>
        <begin position="62"/>
        <end position="66"/>
    </location>
    <ligand>
        <name>4-CDP-2-C-methyl-D-erythritol 2-phosphate</name>
        <dbReference type="ChEBI" id="CHEBI:57919"/>
    </ligand>
</feature>
<comment type="cofactor">
    <cofactor evidence="9">
        <name>a divalent metal cation</name>
        <dbReference type="ChEBI" id="CHEBI:60240"/>
    </cofactor>
    <text evidence="9">Binds 1 divalent metal cation per subunit.</text>
</comment>
<feature type="binding site" evidence="9">
    <location>
        <position position="9"/>
    </location>
    <ligand>
        <name>a divalent metal cation</name>
        <dbReference type="ChEBI" id="CHEBI:60240"/>
    </ligand>
</feature>
<keyword evidence="6 9" id="KW-0479">Metal-binding</keyword>
<dbReference type="UniPathway" id="UPA00056">
    <property type="reaction ID" value="UER00095"/>
</dbReference>
<comment type="pathway">
    <text evidence="2 9">Isoprenoid biosynthesis; isopentenyl diphosphate biosynthesis via DXP pathway; isopentenyl diphosphate from 1-deoxy-D-xylulose 5-phosphate: step 4/6.</text>
</comment>
<feature type="binding site" evidence="9">
    <location>
        <position position="140"/>
    </location>
    <ligand>
        <name>4-CDP-2-C-methyl-D-erythritol 2-phosphate</name>
        <dbReference type="ChEBI" id="CHEBI:57919"/>
    </ligand>
</feature>
<sequence length="159" mass="16673">MIRIGHGFDVHAFGGEGPIIIGGVAIPYEKGLVAHSDGDVALHALTDALLGAMALGDIGKLFPDTDMQYKGADSRGLLRTAYQAVLAKGYQVGNVDVTIIAQAPKMRPHIDAMRAAIAEDLNCDMEQVNVKATTTEKLGFTGRGEGIACEAVALLVKKA</sequence>
<dbReference type="OrthoDB" id="9804336at2"/>
<protein>
    <recommendedName>
        <fullName evidence="5 9">2-C-methyl-D-erythritol 2,4-cyclodiphosphate synthase</fullName>
        <shortName evidence="9">MECDP-synthase</shortName>
        <shortName evidence="9">MECPP-synthase</shortName>
        <shortName evidence="9">MECPS</shortName>
        <ecNumber evidence="5 9">4.6.1.12</ecNumber>
    </recommendedName>
</protein>
<dbReference type="FunFam" id="3.30.1330.50:FF:000001">
    <property type="entry name" value="2-C-methyl-D-erythritol 2,4-cyclodiphosphate synthase"/>
    <property type="match status" value="1"/>
</dbReference>
<keyword evidence="8 9" id="KW-0456">Lyase</keyword>
<dbReference type="GO" id="GO:0016114">
    <property type="term" value="P:terpenoid biosynthetic process"/>
    <property type="evidence" value="ECO:0007669"/>
    <property type="project" value="InterPro"/>
</dbReference>
<dbReference type="EC" id="4.6.1.12" evidence="5 9"/>
<evidence type="ECO:0000313" key="14">
    <source>
        <dbReference type="Proteomes" id="UP000254329"/>
    </source>
</evidence>